<comment type="caution">
    <text evidence="1">The sequence shown here is derived from an EMBL/GenBank/DDBJ whole genome shotgun (WGS) entry which is preliminary data.</text>
</comment>
<accession>A0A8K0L2U6</accession>
<dbReference type="OrthoDB" id="62952at2759"/>
<evidence type="ECO:0000313" key="1">
    <source>
        <dbReference type="EMBL" id="KAG8628901.1"/>
    </source>
</evidence>
<keyword evidence="2" id="KW-1185">Reference proteome</keyword>
<dbReference type="Proteomes" id="UP000809789">
    <property type="component" value="Unassembled WGS sequence"/>
</dbReference>
<dbReference type="AlphaFoldDB" id="A0A8K0L2U6"/>
<evidence type="ECO:0000313" key="2">
    <source>
        <dbReference type="Proteomes" id="UP000809789"/>
    </source>
</evidence>
<gene>
    <name evidence="1" type="ORF">KVT40_002766</name>
</gene>
<dbReference type="EMBL" id="JAESVG020000003">
    <property type="protein sequence ID" value="KAG8628901.1"/>
    <property type="molecule type" value="Genomic_DNA"/>
</dbReference>
<organism evidence="1 2">
    <name type="scientific">Elsinoe batatas</name>
    <dbReference type="NCBI Taxonomy" id="2601811"/>
    <lineage>
        <taxon>Eukaryota</taxon>
        <taxon>Fungi</taxon>
        <taxon>Dikarya</taxon>
        <taxon>Ascomycota</taxon>
        <taxon>Pezizomycotina</taxon>
        <taxon>Dothideomycetes</taxon>
        <taxon>Dothideomycetidae</taxon>
        <taxon>Myriangiales</taxon>
        <taxon>Elsinoaceae</taxon>
        <taxon>Elsinoe</taxon>
    </lineage>
</organism>
<reference evidence="1" key="1">
    <citation type="submission" date="2021-07" db="EMBL/GenBank/DDBJ databases">
        <title>Elsinoe batatas strain:CRI-CJ2 Genome sequencing and assembly.</title>
        <authorList>
            <person name="Huang L."/>
        </authorList>
    </citation>
    <scope>NUCLEOTIDE SEQUENCE</scope>
    <source>
        <strain evidence="1">CRI-CJ2</strain>
    </source>
</reference>
<protein>
    <submittedName>
        <fullName evidence="1">Uncharacterized protein</fullName>
    </submittedName>
</protein>
<sequence length="272" mass="30130">MAFLGIKSGYASALEGMIAGLGKRAGQGSNMPGLGSGGRLKSLEITGKGAHLWDLGELLRPTILGEWETIERWIDLIGRRIIPHLLGAVGVSQPDNALKRVDSATAMNEKDKAPTICTEQELCQDLLQSSAQVSWVGMMWTKKRFSLVALDHVPSGRGVKGMGYKNMMSWEEIMWMTTARERVMGAVMKRVMGSVEEVSLNGIWAGTAPREGKEEKGKGRERLGMVKSGGYYKPVGVRDGKKRWYGTDDELAGRLWEWTEKELEEWVGEKEK</sequence>
<name>A0A8K0L2U6_9PEZI</name>
<proteinExistence type="predicted"/>